<name>A0ACC2RV98_9FUNG</name>
<dbReference type="EMBL" id="QTSX02006472">
    <property type="protein sequence ID" value="KAJ9054033.1"/>
    <property type="molecule type" value="Genomic_DNA"/>
</dbReference>
<gene>
    <name evidence="1" type="ORF">DSO57_1018755</name>
</gene>
<keyword evidence="2" id="KW-1185">Reference proteome</keyword>
<proteinExistence type="predicted"/>
<comment type="caution">
    <text evidence="1">The sequence shown here is derived from an EMBL/GenBank/DDBJ whole genome shotgun (WGS) entry which is preliminary data.</text>
</comment>
<reference evidence="1" key="1">
    <citation type="submission" date="2022-04" db="EMBL/GenBank/DDBJ databases">
        <title>Genome of the entomopathogenic fungus Entomophthora muscae.</title>
        <authorList>
            <person name="Elya C."/>
            <person name="Lovett B.R."/>
            <person name="Lee E."/>
            <person name="Macias A.M."/>
            <person name="Hajek A.E."/>
            <person name="De Bivort B.L."/>
            <person name="Kasson M.T."/>
            <person name="De Fine Licht H.H."/>
            <person name="Stajich J.E."/>
        </authorList>
    </citation>
    <scope>NUCLEOTIDE SEQUENCE</scope>
    <source>
        <strain evidence="1">Berkeley</strain>
    </source>
</reference>
<accession>A0ACC2RV98</accession>
<sequence length="95" mass="10613">MGPKAKLQYAIAINLVSDPKFVPNIATEISSLDGVSKGLFTELVIPAFIHRQVEFVVLAVEGVLEQSACRKRCDSWDSNQFPYSRRINRVIPIPL</sequence>
<protein>
    <submittedName>
        <fullName evidence="1">Uncharacterized protein</fullName>
    </submittedName>
</protein>
<organism evidence="1 2">
    <name type="scientific">Entomophthora muscae</name>
    <dbReference type="NCBI Taxonomy" id="34485"/>
    <lineage>
        <taxon>Eukaryota</taxon>
        <taxon>Fungi</taxon>
        <taxon>Fungi incertae sedis</taxon>
        <taxon>Zoopagomycota</taxon>
        <taxon>Entomophthoromycotina</taxon>
        <taxon>Entomophthoromycetes</taxon>
        <taxon>Entomophthorales</taxon>
        <taxon>Entomophthoraceae</taxon>
        <taxon>Entomophthora</taxon>
    </lineage>
</organism>
<evidence type="ECO:0000313" key="2">
    <source>
        <dbReference type="Proteomes" id="UP001165960"/>
    </source>
</evidence>
<dbReference type="Proteomes" id="UP001165960">
    <property type="component" value="Unassembled WGS sequence"/>
</dbReference>
<evidence type="ECO:0000313" key="1">
    <source>
        <dbReference type="EMBL" id="KAJ9054033.1"/>
    </source>
</evidence>